<reference evidence="3" key="1">
    <citation type="submission" date="2012-04" db="EMBL/GenBank/DDBJ databases">
        <title>The Genome Sequence of Loa loa.</title>
        <authorList>
            <consortium name="The Broad Institute Genome Sequencing Platform"/>
            <consortium name="Broad Institute Genome Sequencing Center for Infectious Disease"/>
            <person name="Nutman T.B."/>
            <person name="Fink D.L."/>
            <person name="Russ C."/>
            <person name="Young S."/>
            <person name="Zeng Q."/>
            <person name="Gargeya S."/>
            <person name="Alvarado L."/>
            <person name="Berlin A."/>
            <person name="Chapman S.B."/>
            <person name="Chen Z."/>
            <person name="Freedman E."/>
            <person name="Gellesch M."/>
            <person name="Goldberg J."/>
            <person name="Griggs A."/>
            <person name="Gujja S."/>
            <person name="Heilman E.R."/>
            <person name="Heiman D."/>
            <person name="Howarth C."/>
            <person name="Mehta T."/>
            <person name="Neiman D."/>
            <person name="Pearson M."/>
            <person name="Roberts A."/>
            <person name="Saif S."/>
            <person name="Shea T."/>
            <person name="Shenoy N."/>
            <person name="Sisk P."/>
            <person name="Stolte C."/>
            <person name="Sykes S."/>
            <person name="White J."/>
            <person name="Yandava C."/>
            <person name="Haas B."/>
            <person name="Henn M.R."/>
            <person name="Nusbaum C."/>
            <person name="Birren B."/>
        </authorList>
    </citation>
    <scope>NUCLEOTIDE SEQUENCE [LARGE SCALE GENOMIC DNA]</scope>
</reference>
<feature type="region of interest" description="Disordered" evidence="1">
    <location>
        <begin position="66"/>
        <end position="87"/>
    </location>
</feature>
<accession>A0A1S0TFQ4</accession>
<protein>
    <submittedName>
        <fullName evidence="3">Uncharacterized protein</fullName>
    </submittedName>
</protein>
<feature type="compositionally biased region" description="Basic and acidic residues" evidence="1">
    <location>
        <begin position="66"/>
        <end position="76"/>
    </location>
</feature>
<gene>
    <name evidence="3" type="ORF">LOAG_15648</name>
</gene>
<dbReference type="AlphaFoldDB" id="A0A1S0TFQ4"/>
<feature type="non-terminal residue" evidence="3">
    <location>
        <position position="1"/>
    </location>
</feature>
<keyword evidence="2" id="KW-1133">Transmembrane helix</keyword>
<proteinExistence type="predicted"/>
<dbReference type="RefSeq" id="XP_003151184.1">
    <property type="nucleotide sequence ID" value="XM_003151136.1"/>
</dbReference>
<feature type="transmembrane region" description="Helical" evidence="2">
    <location>
        <begin position="92"/>
        <end position="113"/>
    </location>
</feature>
<organism evidence="3">
    <name type="scientific">Loa loa</name>
    <name type="common">Eye worm</name>
    <name type="synonym">Filaria loa</name>
    <dbReference type="NCBI Taxonomy" id="7209"/>
    <lineage>
        <taxon>Eukaryota</taxon>
        <taxon>Metazoa</taxon>
        <taxon>Ecdysozoa</taxon>
        <taxon>Nematoda</taxon>
        <taxon>Chromadorea</taxon>
        <taxon>Rhabditida</taxon>
        <taxon>Spirurina</taxon>
        <taxon>Spiruromorpha</taxon>
        <taxon>Filarioidea</taxon>
        <taxon>Onchocercidae</taxon>
        <taxon>Loa</taxon>
    </lineage>
</organism>
<evidence type="ECO:0000313" key="3">
    <source>
        <dbReference type="EMBL" id="EFO12885.1"/>
    </source>
</evidence>
<sequence>KKVKGTLYYYYYYYYNTLKWEGNESDENGTFSRDGENWIEEEGETTTIEERSLCGTIIYWTDRRTDGRTEGKKDQGTDELNGSSNTTQCFNLTPLLLFTVTSTVATFTSIILLN</sequence>
<dbReference type="CTD" id="9953139"/>
<keyword evidence="2" id="KW-0812">Transmembrane</keyword>
<dbReference type="InParanoid" id="A0A1S0TFQ4"/>
<evidence type="ECO:0000256" key="1">
    <source>
        <dbReference type="SAM" id="MobiDB-lite"/>
    </source>
</evidence>
<dbReference type="GeneID" id="9953139"/>
<evidence type="ECO:0000256" key="2">
    <source>
        <dbReference type="SAM" id="Phobius"/>
    </source>
</evidence>
<name>A0A1S0TFQ4_LOALO</name>
<feature type="compositionally biased region" description="Polar residues" evidence="1">
    <location>
        <begin position="78"/>
        <end position="87"/>
    </location>
</feature>
<dbReference type="EMBL" id="JH712410">
    <property type="protein sequence ID" value="EFO12885.1"/>
    <property type="molecule type" value="Genomic_DNA"/>
</dbReference>
<dbReference type="KEGG" id="loa:LOAG_15648"/>
<keyword evidence="2" id="KW-0472">Membrane</keyword>